<gene>
    <name evidence="6" type="primary">modA</name>
    <name evidence="6" type="ORF">DP114_29120</name>
</gene>
<name>A0A856MM19_9CYAN</name>
<sequence>MKKRHKLALASASIALGFGGIQAKPAEAAAVGPVDVYAAASLNGSLQAAEALYKLSNPDVTFNNTFGASGTLVNQILTNTDNRNIDVFFPVSEAPLDTLQSNGKLVAGTRQDVVGNTLAIIQPTNSTVPISSVQDLVNVTRNVIIGNPATVPAGQFAQQLFRNSGISLQPPKLVYGTDVRDVLNQVSSITNDTIDAGVVYTTDALTQPDLVKIAYTPPTNLYSPIVYGSAVLAQSQNLNAARDFNSFLGSPQAFTVFQSYGFTKPVPEPLTIGGTIAAGLFGVAMKRKAAKAKAKAAVN</sequence>
<evidence type="ECO:0000256" key="2">
    <source>
        <dbReference type="ARBA" id="ARBA00022723"/>
    </source>
</evidence>
<protein>
    <submittedName>
        <fullName evidence="6">Molybdate ABC transporter substrate-binding protein</fullName>
    </submittedName>
</protein>
<dbReference type="NCBIfam" id="TIGR02595">
    <property type="entry name" value="PEP_CTERM"/>
    <property type="match status" value="1"/>
</dbReference>
<feature type="binding site" evidence="4">
    <location>
        <position position="153"/>
    </location>
    <ligand>
        <name>molybdate</name>
        <dbReference type="ChEBI" id="CHEBI:36264"/>
    </ligand>
</feature>
<organism evidence="6 7">
    <name type="scientific">Brasilonema sennae CENA114</name>
    <dbReference type="NCBI Taxonomy" id="415709"/>
    <lineage>
        <taxon>Bacteria</taxon>
        <taxon>Bacillati</taxon>
        <taxon>Cyanobacteriota</taxon>
        <taxon>Cyanophyceae</taxon>
        <taxon>Nostocales</taxon>
        <taxon>Scytonemataceae</taxon>
        <taxon>Brasilonema</taxon>
        <taxon>Bromeliae group (in: Brasilonema)</taxon>
    </lineage>
</organism>
<keyword evidence="3 5" id="KW-0732">Signal</keyword>
<feature type="chain" id="PRO_5033068544" evidence="5">
    <location>
        <begin position="24"/>
        <end position="299"/>
    </location>
</feature>
<feature type="binding site" evidence="4">
    <location>
        <position position="69"/>
    </location>
    <ligand>
        <name>molybdate</name>
        <dbReference type="ChEBI" id="CHEBI:36264"/>
    </ligand>
</feature>
<evidence type="ECO:0000256" key="5">
    <source>
        <dbReference type="SAM" id="SignalP"/>
    </source>
</evidence>
<feature type="binding site" evidence="4">
    <location>
        <position position="179"/>
    </location>
    <ligand>
        <name>molybdate</name>
        <dbReference type="ChEBI" id="CHEBI:36264"/>
    </ligand>
</feature>
<feature type="signal peptide" evidence="5">
    <location>
        <begin position="1"/>
        <end position="23"/>
    </location>
</feature>
<dbReference type="EMBL" id="CP030118">
    <property type="protein sequence ID" value="QDL12485.1"/>
    <property type="molecule type" value="Genomic_DNA"/>
</dbReference>
<feature type="binding site" evidence="4">
    <location>
        <position position="41"/>
    </location>
    <ligand>
        <name>molybdate</name>
        <dbReference type="ChEBI" id="CHEBI:36264"/>
    </ligand>
</feature>
<dbReference type="InterPro" id="IPR013424">
    <property type="entry name" value="Ice-binding_C"/>
</dbReference>
<evidence type="ECO:0000313" key="6">
    <source>
        <dbReference type="EMBL" id="QDL12485.1"/>
    </source>
</evidence>
<dbReference type="GO" id="GO:0046872">
    <property type="term" value="F:metal ion binding"/>
    <property type="evidence" value="ECO:0007669"/>
    <property type="project" value="UniProtKB-KW"/>
</dbReference>
<evidence type="ECO:0000313" key="7">
    <source>
        <dbReference type="Proteomes" id="UP000503129"/>
    </source>
</evidence>
<keyword evidence="2 4" id="KW-0479">Metal-binding</keyword>
<dbReference type="Gene3D" id="3.40.190.10">
    <property type="entry name" value="Periplasmic binding protein-like II"/>
    <property type="match status" value="2"/>
</dbReference>
<evidence type="ECO:0000256" key="3">
    <source>
        <dbReference type="ARBA" id="ARBA00022729"/>
    </source>
</evidence>
<keyword evidence="7" id="KW-1185">Reference proteome</keyword>
<reference evidence="6 7" key="1">
    <citation type="submission" date="2018-06" db="EMBL/GenBank/DDBJ databases">
        <title>Comparative genomics of Brasilonema spp. strains.</title>
        <authorList>
            <person name="Alvarenga D.O."/>
            <person name="Fiore M.F."/>
            <person name="Varani A.M."/>
        </authorList>
    </citation>
    <scope>NUCLEOTIDE SEQUENCE [LARGE SCALE GENOMIC DNA]</scope>
    <source>
        <strain evidence="6 7">CENA114</strain>
    </source>
</reference>
<dbReference type="Proteomes" id="UP000503129">
    <property type="component" value="Chromosome"/>
</dbReference>
<dbReference type="InterPro" id="IPR050682">
    <property type="entry name" value="ModA/WtpA"/>
</dbReference>
<dbReference type="AlphaFoldDB" id="A0A856MM19"/>
<dbReference type="InterPro" id="IPR026374">
    <property type="entry name" value="Cyano_PEP"/>
</dbReference>
<dbReference type="InterPro" id="IPR005950">
    <property type="entry name" value="ModA"/>
</dbReference>
<feature type="binding site" evidence="4">
    <location>
        <position position="200"/>
    </location>
    <ligand>
        <name>molybdate</name>
        <dbReference type="ChEBI" id="CHEBI:36264"/>
    </ligand>
</feature>
<dbReference type="NCBIfam" id="TIGR01256">
    <property type="entry name" value="modA"/>
    <property type="match status" value="1"/>
</dbReference>
<comment type="similarity">
    <text evidence="1">Belongs to the bacterial solute-binding protein ModA family.</text>
</comment>
<dbReference type="KEGG" id="bsen:DP114_29120"/>
<dbReference type="PANTHER" id="PTHR30632:SF0">
    <property type="entry name" value="SULFATE-BINDING PROTEIN"/>
    <property type="match status" value="1"/>
</dbReference>
<keyword evidence="4" id="KW-0500">Molybdenum</keyword>
<dbReference type="GO" id="GO:0015689">
    <property type="term" value="P:molybdate ion transport"/>
    <property type="evidence" value="ECO:0007669"/>
    <property type="project" value="InterPro"/>
</dbReference>
<proteinExistence type="inferred from homology"/>
<dbReference type="RefSeq" id="WP_169268226.1">
    <property type="nucleotide sequence ID" value="NZ_CAWOXK010000001.1"/>
</dbReference>
<accession>A0A856MM19</accession>
<evidence type="ECO:0000256" key="1">
    <source>
        <dbReference type="ARBA" id="ARBA00009175"/>
    </source>
</evidence>
<evidence type="ECO:0000256" key="4">
    <source>
        <dbReference type="PIRSR" id="PIRSR004846-1"/>
    </source>
</evidence>
<dbReference type="PIRSF" id="PIRSF004846">
    <property type="entry name" value="ModA"/>
    <property type="match status" value="1"/>
</dbReference>
<dbReference type="Pfam" id="PF13531">
    <property type="entry name" value="SBP_bac_11"/>
    <property type="match status" value="1"/>
</dbReference>
<dbReference type="SUPFAM" id="SSF53850">
    <property type="entry name" value="Periplasmic binding protein-like II"/>
    <property type="match status" value="1"/>
</dbReference>
<dbReference type="GO" id="GO:0030973">
    <property type="term" value="F:molybdate ion binding"/>
    <property type="evidence" value="ECO:0007669"/>
    <property type="project" value="TreeGrafter"/>
</dbReference>
<dbReference type="NCBIfam" id="TIGR04155">
    <property type="entry name" value="cyano_PEP"/>
    <property type="match status" value="1"/>
</dbReference>
<dbReference type="PANTHER" id="PTHR30632">
    <property type="entry name" value="MOLYBDATE-BINDING PERIPLASMIC PROTEIN"/>
    <property type="match status" value="1"/>
</dbReference>